<dbReference type="GO" id="GO:0043235">
    <property type="term" value="C:receptor complex"/>
    <property type="evidence" value="ECO:0007669"/>
    <property type="project" value="TreeGrafter"/>
</dbReference>
<feature type="domain" description="Protein kinase" evidence="3">
    <location>
        <begin position="318"/>
        <end position="454"/>
    </location>
</feature>
<evidence type="ECO:0000256" key="2">
    <source>
        <dbReference type="SAM" id="Phobius"/>
    </source>
</evidence>
<keyword evidence="2" id="KW-1133">Transmembrane helix</keyword>
<feature type="transmembrane region" description="Helical" evidence="2">
    <location>
        <begin position="93"/>
        <end position="116"/>
    </location>
</feature>
<protein>
    <submittedName>
        <fullName evidence="4">CSON000810 protein</fullName>
    </submittedName>
</protein>
<gene>
    <name evidence="4" type="primary">CSON000810</name>
</gene>
<name>A0A336MFD3_CULSO</name>
<dbReference type="InterPro" id="IPR001245">
    <property type="entry name" value="Ser-Thr/Tyr_kinase_cat_dom"/>
</dbReference>
<dbReference type="Gene3D" id="1.10.510.10">
    <property type="entry name" value="Transferase(Phosphotransferase) domain 1"/>
    <property type="match status" value="1"/>
</dbReference>
<keyword evidence="2" id="KW-0812">Transmembrane</keyword>
<dbReference type="InterPro" id="IPR020635">
    <property type="entry name" value="Tyr_kinase_cat_dom"/>
</dbReference>
<proteinExistence type="predicted"/>
<evidence type="ECO:0000259" key="3">
    <source>
        <dbReference type="PROSITE" id="PS50011"/>
    </source>
</evidence>
<dbReference type="Gene3D" id="3.30.200.20">
    <property type="entry name" value="Phosphorylase Kinase, domain 1"/>
    <property type="match status" value="1"/>
</dbReference>
<dbReference type="GO" id="GO:0005886">
    <property type="term" value="C:plasma membrane"/>
    <property type="evidence" value="ECO:0007669"/>
    <property type="project" value="TreeGrafter"/>
</dbReference>
<dbReference type="Pfam" id="PF07714">
    <property type="entry name" value="PK_Tyr_Ser-Thr"/>
    <property type="match status" value="1"/>
</dbReference>
<dbReference type="GO" id="GO:0038062">
    <property type="term" value="F:protein tyrosine kinase collagen receptor activity"/>
    <property type="evidence" value="ECO:0007669"/>
    <property type="project" value="TreeGrafter"/>
</dbReference>
<dbReference type="PANTHER" id="PTHR24416:SF580">
    <property type="entry name" value="DISCOIDIN DOMAIN RECEPTOR, ISOFORM F"/>
    <property type="match status" value="1"/>
</dbReference>
<accession>A0A336MFD3</accession>
<organism evidence="4">
    <name type="scientific">Culicoides sonorensis</name>
    <name type="common">Biting midge</name>
    <dbReference type="NCBI Taxonomy" id="179676"/>
    <lineage>
        <taxon>Eukaryota</taxon>
        <taxon>Metazoa</taxon>
        <taxon>Ecdysozoa</taxon>
        <taxon>Arthropoda</taxon>
        <taxon>Hexapoda</taxon>
        <taxon>Insecta</taxon>
        <taxon>Pterygota</taxon>
        <taxon>Neoptera</taxon>
        <taxon>Endopterygota</taxon>
        <taxon>Diptera</taxon>
        <taxon>Nematocera</taxon>
        <taxon>Chironomoidea</taxon>
        <taxon>Ceratopogonidae</taxon>
        <taxon>Ceratopogoninae</taxon>
        <taxon>Culicoides</taxon>
        <taxon>Monoculicoides</taxon>
    </lineage>
</organism>
<dbReference type="InterPro" id="IPR011009">
    <property type="entry name" value="Kinase-like_dom_sf"/>
</dbReference>
<reference evidence="4" key="1">
    <citation type="submission" date="2018-07" db="EMBL/GenBank/DDBJ databases">
        <authorList>
            <person name="Quirk P.G."/>
            <person name="Krulwich T.A."/>
        </authorList>
    </citation>
    <scope>NUCLEOTIDE SEQUENCE</scope>
</reference>
<dbReference type="VEuPathDB" id="VectorBase:CSON000810"/>
<dbReference type="GO" id="GO:0010976">
    <property type="term" value="P:positive regulation of neuron projection development"/>
    <property type="evidence" value="ECO:0007669"/>
    <property type="project" value="TreeGrafter"/>
</dbReference>
<dbReference type="EMBL" id="UFQT01001130">
    <property type="protein sequence ID" value="SSX29064.1"/>
    <property type="molecule type" value="Genomic_DNA"/>
</dbReference>
<dbReference type="GO" id="GO:0051897">
    <property type="term" value="P:positive regulation of phosphatidylinositol 3-kinase/protein kinase B signal transduction"/>
    <property type="evidence" value="ECO:0007669"/>
    <property type="project" value="TreeGrafter"/>
</dbReference>
<evidence type="ECO:0000256" key="1">
    <source>
        <dbReference type="SAM" id="MobiDB-lite"/>
    </source>
</evidence>
<dbReference type="SMART" id="SM00219">
    <property type="entry name" value="TyrKc"/>
    <property type="match status" value="1"/>
</dbReference>
<keyword evidence="2" id="KW-0472">Membrane</keyword>
<dbReference type="SUPFAM" id="SSF56112">
    <property type="entry name" value="Protein kinase-like (PK-like)"/>
    <property type="match status" value="1"/>
</dbReference>
<dbReference type="GO" id="GO:0005524">
    <property type="term" value="F:ATP binding"/>
    <property type="evidence" value="ECO:0007669"/>
    <property type="project" value="InterPro"/>
</dbReference>
<dbReference type="PROSITE" id="PS50011">
    <property type="entry name" value="PROTEIN_KINASE_DOM"/>
    <property type="match status" value="1"/>
</dbReference>
<dbReference type="InterPro" id="IPR000719">
    <property type="entry name" value="Prot_kinase_dom"/>
</dbReference>
<evidence type="ECO:0000313" key="4">
    <source>
        <dbReference type="EMBL" id="SSX29064.1"/>
    </source>
</evidence>
<dbReference type="PANTHER" id="PTHR24416">
    <property type="entry name" value="TYROSINE-PROTEIN KINASE RECEPTOR"/>
    <property type="match status" value="1"/>
</dbReference>
<feature type="region of interest" description="Disordered" evidence="1">
    <location>
        <begin position="68"/>
        <end position="87"/>
    </location>
</feature>
<dbReference type="InterPro" id="IPR050122">
    <property type="entry name" value="RTK"/>
</dbReference>
<dbReference type="AlphaFoldDB" id="A0A336MFD3"/>
<sequence length="454" mass="50445">MVNFKQNCYYDDSFHILHLILNKISQFNFVLIPGPVVGNFTEEDVNGISPQDSNSLEYPLQRDEVQSTKNNLGDKNFPSMSAKPTDPESEKSVVGLVIACLTAIILVLVFAIMFIVARQRRTRTAAVLDALQHNLNSDGLSLGLDKRFNSNYKKPFQVTMDDNESIDKSSLYHEPFNVNMYTSAASGCTTLNDYNRHHITPDYTDVPDIVCQEYAVPHMQDLLPKGPGGGYMSVRSNPPTLNSIFPKPPPVPPPPEKYYAATPVLKTNTNPSSKATTPLDAYSDVDFTANTLPISLNGLSDTDNLQDLQVVEFPRDKLVIIEKLGSGMFGELHLCETKGLSTSLVVVSTLRPGASEHLRKEFRLKAKQISRLNDVNVVKLLGACLKDEPICTVLDYKYNGDLNQFLQEHISETGPMVQSNTLSYGCLVYIATQIASGMKYLEQMNFVHRDLAAR</sequence>
<dbReference type="OMA" id="EFRSKAM"/>
<dbReference type="GO" id="GO:0005518">
    <property type="term" value="F:collagen binding"/>
    <property type="evidence" value="ECO:0007669"/>
    <property type="project" value="TreeGrafter"/>
</dbReference>